<dbReference type="PANTHER" id="PTHR26379">
    <property type="entry name" value="BTB/POZ AND MATH DOMAIN-CONTAINING PROTEIN 1"/>
    <property type="match status" value="1"/>
</dbReference>
<feature type="domain" description="MATH" evidence="4">
    <location>
        <begin position="16"/>
        <end position="145"/>
    </location>
</feature>
<dbReference type="InterPro" id="IPR011333">
    <property type="entry name" value="SKP1/BTB/POZ_sf"/>
</dbReference>
<dbReference type="Gramene" id="TRITD3Bv1G252000.1">
    <property type="protein sequence ID" value="TRITD3Bv1G252000.1"/>
    <property type="gene ID" value="TRITD3Bv1G252000"/>
</dbReference>
<feature type="domain" description="BTB" evidence="3">
    <location>
        <begin position="178"/>
        <end position="246"/>
    </location>
</feature>
<dbReference type="InterPro" id="IPR056423">
    <property type="entry name" value="BACK_BPM_SPOP"/>
</dbReference>
<dbReference type="CDD" id="cd00121">
    <property type="entry name" value="MATH"/>
    <property type="match status" value="1"/>
</dbReference>
<dbReference type="PANTHER" id="PTHR26379:SF452">
    <property type="entry name" value="BTB DOMAIN-CONTAINING PROTEIN"/>
    <property type="match status" value="1"/>
</dbReference>
<dbReference type="Pfam" id="PF22486">
    <property type="entry name" value="MATH_2"/>
    <property type="match status" value="1"/>
</dbReference>
<evidence type="ECO:0000256" key="1">
    <source>
        <dbReference type="ARBA" id="ARBA00004906"/>
    </source>
</evidence>
<dbReference type="SUPFAM" id="SSF49599">
    <property type="entry name" value="TRAF domain-like"/>
    <property type="match status" value="1"/>
</dbReference>
<sequence length="352" mass="38912">MSGEKTLSFCTTDSVQGSHVFSVSGYSKQRGMGCGKFIRSGTFSVGGHDWAIRFYPDGFNKGYLDYISVYAELLSKDAQVHASCDLRLVDQSTGLSSSLDKTEPRLFSQTNLSRFAPQTATFMARSEFEASPYLRNDHLEVECIITVMEKVRVSETRVPLSGIAAQLGKLLEANDIPADITFSVGGVVFGAHKLVLAIRSPVFKAEFYGPMKETAGTPLITIKDMQPGVFKALLHFIYTDSLQITDDLEGNDRVEMVQHLLVAADRYDMEKLKLVCQRILCENLDVENVATMLALADQHRCDILNDACVGFISSQKIMDSVAATQGYADLKRSGPSILVDAQLKIMRRLYKT</sequence>
<organism evidence="5 6">
    <name type="scientific">Triticum turgidum subsp. durum</name>
    <name type="common">Durum wheat</name>
    <name type="synonym">Triticum durum</name>
    <dbReference type="NCBI Taxonomy" id="4567"/>
    <lineage>
        <taxon>Eukaryota</taxon>
        <taxon>Viridiplantae</taxon>
        <taxon>Streptophyta</taxon>
        <taxon>Embryophyta</taxon>
        <taxon>Tracheophyta</taxon>
        <taxon>Spermatophyta</taxon>
        <taxon>Magnoliopsida</taxon>
        <taxon>Liliopsida</taxon>
        <taxon>Poales</taxon>
        <taxon>Poaceae</taxon>
        <taxon>BOP clade</taxon>
        <taxon>Pooideae</taxon>
        <taxon>Triticodae</taxon>
        <taxon>Triticeae</taxon>
        <taxon>Triticinae</taxon>
        <taxon>Triticum</taxon>
    </lineage>
</organism>
<dbReference type="Gene3D" id="1.25.40.420">
    <property type="match status" value="1"/>
</dbReference>
<evidence type="ECO:0000256" key="2">
    <source>
        <dbReference type="ARBA" id="ARBA00010846"/>
    </source>
</evidence>
<dbReference type="Pfam" id="PF24570">
    <property type="entry name" value="BACK_BPM_SPOP"/>
    <property type="match status" value="1"/>
</dbReference>
<dbReference type="PROSITE" id="PS50097">
    <property type="entry name" value="BTB"/>
    <property type="match status" value="1"/>
</dbReference>
<evidence type="ECO:0000259" key="3">
    <source>
        <dbReference type="PROSITE" id="PS50097"/>
    </source>
</evidence>
<dbReference type="Proteomes" id="UP000324705">
    <property type="component" value="Chromosome 3B"/>
</dbReference>
<evidence type="ECO:0000313" key="5">
    <source>
        <dbReference type="EMBL" id="VAH84603.1"/>
    </source>
</evidence>
<proteinExistence type="inferred from homology"/>
<dbReference type="GO" id="GO:0016567">
    <property type="term" value="P:protein ubiquitination"/>
    <property type="evidence" value="ECO:0007669"/>
    <property type="project" value="InterPro"/>
</dbReference>
<dbReference type="EMBL" id="LT934116">
    <property type="protein sequence ID" value="VAH84603.1"/>
    <property type="molecule type" value="Genomic_DNA"/>
</dbReference>
<dbReference type="InterPro" id="IPR008974">
    <property type="entry name" value="TRAF-like"/>
</dbReference>
<name>A0A9R1QW00_TRITD</name>
<dbReference type="InterPro" id="IPR045005">
    <property type="entry name" value="BPM1-6"/>
</dbReference>
<keyword evidence="6" id="KW-1185">Reference proteome</keyword>
<comment type="pathway">
    <text evidence="1">Protein modification; protein ubiquitination.</text>
</comment>
<evidence type="ECO:0000313" key="6">
    <source>
        <dbReference type="Proteomes" id="UP000324705"/>
    </source>
</evidence>
<protein>
    <submittedName>
        <fullName evidence="5">Uncharacterized protein</fullName>
    </submittedName>
</protein>
<dbReference type="InterPro" id="IPR000210">
    <property type="entry name" value="BTB/POZ_dom"/>
</dbReference>
<dbReference type="InterPro" id="IPR002083">
    <property type="entry name" value="MATH/TRAF_dom"/>
</dbReference>
<gene>
    <name evidence="5" type="ORF">TRITD_3Bv1G252000</name>
</gene>
<accession>A0A9R1QW00</accession>
<dbReference type="Gene3D" id="3.30.710.10">
    <property type="entry name" value="Potassium Channel Kv1.1, Chain A"/>
    <property type="match status" value="1"/>
</dbReference>
<dbReference type="SMART" id="SM00225">
    <property type="entry name" value="BTB"/>
    <property type="match status" value="1"/>
</dbReference>
<comment type="similarity">
    <text evidence="2">Belongs to the Tdpoz family.</text>
</comment>
<dbReference type="OMA" id="MHVFDIL"/>
<dbReference type="Gene3D" id="2.60.210.10">
    <property type="entry name" value="Apoptosis, Tumor Necrosis Factor Receptor Associated Protein 2, Chain A"/>
    <property type="match status" value="1"/>
</dbReference>
<dbReference type="Pfam" id="PF00651">
    <property type="entry name" value="BTB"/>
    <property type="match status" value="1"/>
</dbReference>
<dbReference type="PROSITE" id="PS50144">
    <property type="entry name" value="MATH"/>
    <property type="match status" value="1"/>
</dbReference>
<dbReference type="AlphaFoldDB" id="A0A9R1QW00"/>
<dbReference type="SUPFAM" id="SSF54695">
    <property type="entry name" value="POZ domain"/>
    <property type="match status" value="1"/>
</dbReference>
<evidence type="ECO:0000259" key="4">
    <source>
        <dbReference type="PROSITE" id="PS50144"/>
    </source>
</evidence>
<reference evidence="5 6" key="1">
    <citation type="submission" date="2017-09" db="EMBL/GenBank/DDBJ databases">
        <authorList>
            <consortium name="International Durum Wheat Genome Sequencing Consortium (IDWGSC)"/>
            <person name="Milanesi L."/>
        </authorList>
    </citation>
    <scope>NUCLEOTIDE SEQUENCE [LARGE SCALE GENOMIC DNA]</scope>
    <source>
        <strain evidence="6">cv. Svevo</strain>
    </source>
</reference>